<evidence type="ECO:0000256" key="9">
    <source>
        <dbReference type="ARBA" id="ARBA00023136"/>
    </source>
</evidence>
<dbReference type="InterPro" id="IPR035908">
    <property type="entry name" value="F0_ATP_A_sf"/>
</dbReference>
<feature type="transmembrane region" description="Helical" evidence="11">
    <location>
        <begin position="6"/>
        <end position="38"/>
    </location>
</feature>
<dbReference type="Pfam" id="PF00119">
    <property type="entry name" value="ATP-synt_A"/>
    <property type="match status" value="1"/>
</dbReference>
<evidence type="ECO:0000256" key="4">
    <source>
        <dbReference type="ARBA" id="ARBA00022547"/>
    </source>
</evidence>
<dbReference type="PANTHER" id="PTHR42823:SF3">
    <property type="entry name" value="ATP SYNTHASE SUBUNIT A, CHLOROPLASTIC"/>
    <property type="match status" value="1"/>
</dbReference>
<name>A0A430ATM6_9ENTE</name>
<comment type="subcellular location">
    <subcellularLocation>
        <location evidence="11 12">Cell membrane</location>
        <topology evidence="11 12">Multi-pass membrane protein</topology>
    </subcellularLocation>
    <subcellularLocation>
        <location evidence="1">Membrane</location>
        <topology evidence="1">Multi-pass membrane protein</topology>
    </subcellularLocation>
</comment>
<accession>A0A430ATM6</accession>
<dbReference type="AlphaFoldDB" id="A0A430ATM6"/>
<comment type="function">
    <text evidence="11 12">Key component of the proton channel; it plays a direct role in the translocation of protons across the membrane.</text>
</comment>
<dbReference type="GO" id="GO:0046933">
    <property type="term" value="F:proton-transporting ATP synthase activity, rotational mechanism"/>
    <property type="evidence" value="ECO:0007669"/>
    <property type="project" value="UniProtKB-UniRule"/>
</dbReference>
<dbReference type="PRINTS" id="PR00123">
    <property type="entry name" value="ATPASEA"/>
</dbReference>
<dbReference type="NCBIfam" id="TIGR01131">
    <property type="entry name" value="ATP_synt_6_or_A"/>
    <property type="match status" value="1"/>
</dbReference>
<dbReference type="EMBL" id="NGKC01000008">
    <property type="protein sequence ID" value="RSU11401.1"/>
    <property type="molecule type" value="Genomic_DNA"/>
</dbReference>
<keyword evidence="10 11" id="KW-0066">ATP synthesis</keyword>
<dbReference type="OrthoDB" id="9789241at2"/>
<comment type="caution">
    <text evidence="13">The sequence shown here is derived from an EMBL/GenBank/DDBJ whole genome shotgun (WGS) entry which is preliminary data.</text>
</comment>
<dbReference type="PROSITE" id="PS00449">
    <property type="entry name" value="ATPASE_A"/>
    <property type="match status" value="1"/>
</dbReference>
<dbReference type="GO" id="GO:0042777">
    <property type="term" value="P:proton motive force-driven plasma membrane ATP synthesis"/>
    <property type="evidence" value="ECO:0007669"/>
    <property type="project" value="TreeGrafter"/>
</dbReference>
<dbReference type="Gene3D" id="1.20.120.220">
    <property type="entry name" value="ATP synthase, F0 complex, subunit A"/>
    <property type="match status" value="1"/>
</dbReference>
<keyword evidence="11" id="KW-1003">Cell membrane</keyword>
<dbReference type="GO" id="GO:0005886">
    <property type="term" value="C:plasma membrane"/>
    <property type="evidence" value="ECO:0007669"/>
    <property type="project" value="UniProtKB-SubCell"/>
</dbReference>
<evidence type="ECO:0000256" key="7">
    <source>
        <dbReference type="ARBA" id="ARBA00022989"/>
    </source>
</evidence>
<evidence type="ECO:0000256" key="8">
    <source>
        <dbReference type="ARBA" id="ARBA00023065"/>
    </source>
</evidence>
<evidence type="ECO:0000256" key="1">
    <source>
        <dbReference type="ARBA" id="ARBA00004141"/>
    </source>
</evidence>
<feature type="transmembrane region" description="Helical" evidence="11">
    <location>
        <begin position="116"/>
        <end position="134"/>
    </location>
</feature>
<organism evidence="13 14">
    <name type="scientific">Vagococcus acidifermentans</name>
    <dbReference type="NCBI Taxonomy" id="564710"/>
    <lineage>
        <taxon>Bacteria</taxon>
        <taxon>Bacillati</taxon>
        <taxon>Bacillota</taxon>
        <taxon>Bacilli</taxon>
        <taxon>Lactobacillales</taxon>
        <taxon>Enterococcaceae</taxon>
        <taxon>Vagococcus</taxon>
    </lineage>
</organism>
<dbReference type="Proteomes" id="UP000286773">
    <property type="component" value="Unassembled WGS sequence"/>
</dbReference>
<evidence type="ECO:0000256" key="3">
    <source>
        <dbReference type="ARBA" id="ARBA00022448"/>
    </source>
</evidence>
<dbReference type="NCBIfam" id="NF004479">
    <property type="entry name" value="PRK05815.1-4"/>
    <property type="match status" value="1"/>
</dbReference>
<protein>
    <recommendedName>
        <fullName evidence="11 12">ATP synthase subunit a</fullName>
    </recommendedName>
    <alternativeName>
        <fullName evidence="11">ATP synthase F0 sector subunit a</fullName>
    </alternativeName>
    <alternativeName>
        <fullName evidence="11">F-ATPase subunit 6</fullName>
    </alternativeName>
</protein>
<keyword evidence="6 11" id="KW-0375">Hydrogen ion transport</keyword>
<evidence type="ECO:0000256" key="12">
    <source>
        <dbReference type="RuleBase" id="RU000483"/>
    </source>
</evidence>
<keyword evidence="4 11" id="KW-0138">CF(0)</keyword>
<evidence type="ECO:0000256" key="5">
    <source>
        <dbReference type="ARBA" id="ARBA00022692"/>
    </source>
</evidence>
<sequence length="239" mass="27040">MEEKSWIINIAGLSFDGTICLMTILTCAIIFCLVYFFGRNPKMKPGRKQNALEYLVEFIRGIVSDNVPAKEVNDYHLLAFTFFMFILVSNLIGLVTKITIFPSDTNFWKSPTADPIVTMTLALIVVLLTNYFGIKKQGFRKFFVNSYMSPVKFLTPIKIMEDFTNVLTLGLRLYGNIYAGEVLLTLIASLGTSSKFTFLPALPLEVIWQGFSVFIGAIQAYIFVTLTMVYLSHKIEVEE</sequence>
<dbReference type="InterPro" id="IPR045082">
    <property type="entry name" value="ATP_syn_F0_a_bact/chloroplast"/>
</dbReference>
<reference evidence="13 14" key="1">
    <citation type="submission" date="2017-05" db="EMBL/GenBank/DDBJ databases">
        <title>Vagococcus spp. assemblies.</title>
        <authorList>
            <person name="Gulvik C.A."/>
        </authorList>
    </citation>
    <scope>NUCLEOTIDE SEQUENCE [LARGE SCALE GENOMIC DNA]</scope>
    <source>
        <strain evidence="13 14">LMG 24798</strain>
    </source>
</reference>
<keyword evidence="5 11" id="KW-0812">Transmembrane</keyword>
<keyword evidence="7 11" id="KW-1133">Transmembrane helix</keyword>
<keyword evidence="8 11" id="KW-0406">Ion transport</keyword>
<keyword evidence="14" id="KW-1185">Reference proteome</keyword>
<feature type="transmembrane region" description="Helical" evidence="11">
    <location>
        <begin position="173"/>
        <end position="191"/>
    </location>
</feature>
<dbReference type="CDD" id="cd00310">
    <property type="entry name" value="ATP-synt_Fo_a_6"/>
    <property type="match status" value="1"/>
</dbReference>
<gene>
    <name evidence="11" type="primary">atpB</name>
    <name evidence="13" type="ORF">CBF27_07830</name>
</gene>
<dbReference type="GO" id="GO:0045259">
    <property type="term" value="C:proton-transporting ATP synthase complex"/>
    <property type="evidence" value="ECO:0007669"/>
    <property type="project" value="UniProtKB-KW"/>
</dbReference>
<keyword evidence="3 11" id="KW-0813">Transport</keyword>
<evidence type="ECO:0000256" key="6">
    <source>
        <dbReference type="ARBA" id="ARBA00022781"/>
    </source>
</evidence>
<dbReference type="PANTHER" id="PTHR42823">
    <property type="entry name" value="ATP SYNTHASE SUBUNIT A, CHLOROPLASTIC"/>
    <property type="match status" value="1"/>
</dbReference>
<dbReference type="RefSeq" id="WP_126813766.1">
    <property type="nucleotide sequence ID" value="NZ_NGKC01000008.1"/>
</dbReference>
<evidence type="ECO:0000313" key="13">
    <source>
        <dbReference type="EMBL" id="RSU11401.1"/>
    </source>
</evidence>
<feature type="transmembrane region" description="Helical" evidence="11">
    <location>
        <begin position="77"/>
        <end position="96"/>
    </location>
</feature>
<evidence type="ECO:0000256" key="11">
    <source>
        <dbReference type="HAMAP-Rule" id="MF_01393"/>
    </source>
</evidence>
<evidence type="ECO:0000256" key="10">
    <source>
        <dbReference type="ARBA" id="ARBA00023310"/>
    </source>
</evidence>
<dbReference type="InterPro" id="IPR000568">
    <property type="entry name" value="ATP_synth_F0_asu"/>
</dbReference>
<feature type="transmembrane region" description="Helical" evidence="11">
    <location>
        <begin position="211"/>
        <end position="231"/>
    </location>
</feature>
<dbReference type="InterPro" id="IPR023011">
    <property type="entry name" value="ATP_synth_F0_asu_AS"/>
</dbReference>
<evidence type="ECO:0000313" key="14">
    <source>
        <dbReference type="Proteomes" id="UP000286773"/>
    </source>
</evidence>
<proteinExistence type="inferred from homology"/>
<keyword evidence="9 11" id="KW-0472">Membrane</keyword>
<dbReference type="HAMAP" id="MF_01393">
    <property type="entry name" value="ATP_synth_a_bact"/>
    <property type="match status" value="1"/>
</dbReference>
<evidence type="ECO:0000256" key="2">
    <source>
        <dbReference type="ARBA" id="ARBA00006810"/>
    </source>
</evidence>
<dbReference type="SUPFAM" id="SSF81336">
    <property type="entry name" value="F1F0 ATP synthase subunit A"/>
    <property type="match status" value="1"/>
</dbReference>
<comment type="similarity">
    <text evidence="2 11 12">Belongs to the ATPase A chain family.</text>
</comment>